<dbReference type="Proteomes" id="UP001158045">
    <property type="component" value="Unassembled WGS sequence"/>
</dbReference>
<dbReference type="SUPFAM" id="SSF53335">
    <property type="entry name" value="S-adenosyl-L-methionine-dependent methyltransferases"/>
    <property type="match status" value="1"/>
</dbReference>
<gene>
    <name evidence="2" type="ORF">QE109_14310</name>
</gene>
<evidence type="ECO:0000256" key="1">
    <source>
        <dbReference type="SAM" id="MobiDB-lite"/>
    </source>
</evidence>
<sequence length="191" mass="21731">MAHKFNPKHLDKLDNPERRDKLPPVETLEKLGFEAKDILVDIGAGIGYFTIASQEITKGLVPTYALDTSSDMLINLKAREIEITGKNHIQTILTDEYDFKLSKGVATFVLLVNVLHEIDDKTIFIRHIQQILKEHGKVAIIDWKKIEMPEGPPLKHRISVEETKKMLIELGFRIEKSLEFGTELYGLVATK</sequence>
<keyword evidence="2" id="KW-0489">Methyltransferase</keyword>
<reference evidence="2 3" key="1">
    <citation type="submission" date="2023-04" db="EMBL/GenBank/DDBJ databases">
        <title>Fusibacter bizertensis strain WBS, isolated from littoral bottom sediments of the Arctic seas - biochemical and genomic analysis.</title>
        <authorList>
            <person name="Brioukhanov A.L."/>
        </authorList>
    </citation>
    <scope>NUCLEOTIDE SEQUENCE [LARGE SCALE GENOMIC DNA]</scope>
    <source>
        <strain evidence="2 3">WBS</strain>
    </source>
</reference>
<evidence type="ECO:0000313" key="3">
    <source>
        <dbReference type="Proteomes" id="UP001158045"/>
    </source>
</evidence>
<name>A0ABT6NFW6_9FIRM</name>
<dbReference type="InterPro" id="IPR029063">
    <property type="entry name" value="SAM-dependent_MTases_sf"/>
</dbReference>
<proteinExistence type="predicted"/>
<feature type="region of interest" description="Disordered" evidence="1">
    <location>
        <begin position="1"/>
        <end position="21"/>
    </location>
</feature>
<keyword evidence="2" id="KW-0808">Transferase</keyword>
<organism evidence="2 3">
    <name type="scientific">Fusibacter bizertensis</name>
    <dbReference type="NCBI Taxonomy" id="1488331"/>
    <lineage>
        <taxon>Bacteria</taxon>
        <taxon>Bacillati</taxon>
        <taxon>Bacillota</taxon>
        <taxon>Clostridia</taxon>
        <taxon>Eubacteriales</taxon>
        <taxon>Eubacteriales Family XII. Incertae Sedis</taxon>
        <taxon>Fusibacter</taxon>
    </lineage>
</organism>
<feature type="compositionally biased region" description="Basic and acidic residues" evidence="1">
    <location>
        <begin position="8"/>
        <end position="21"/>
    </location>
</feature>
<protein>
    <submittedName>
        <fullName evidence="2">Methyltransferase domain-containing protein</fullName>
    </submittedName>
</protein>
<dbReference type="Pfam" id="PF13489">
    <property type="entry name" value="Methyltransf_23"/>
    <property type="match status" value="1"/>
</dbReference>
<comment type="caution">
    <text evidence="2">The sequence shown here is derived from an EMBL/GenBank/DDBJ whole genome shotgun (WGS) entry which is preliminary data.</text>
</comment>
<dbReference type="GO" id="GO:0008168">
    <property type="term" value="F:methyltransferase activity"/>
    <property type="evidence" value="ECO:0007669"/>
    <property type="project" value="UniProtKB-KW"/>
</dbReference>
<dbReference type="GO" id="GO:0032259">
    <property type="term" value="P:methylation"/>
    <property type="evidence" value="ECO:0007669"/>
    <property type="project" value="UniProtKB-KW"/>
</dbReference>
<dbReference type="RefSeq" id="WP_281095224.1">
    <property type="nucleotide sequence ID" value="NZ_JARYZI010000011.1"/>
</dbReference>
<keyword evidence="3" id="KW-1185">Reference proteome</keyword>
<dbReference type="Gene3D" id="3.40.50.150">
    <property type="entry name" value="Vaccinia Virus protein VP39"/>
    <property type="match status" value="1"/>
</dbReference>
<dbReference type="EMBL" id="JARYZI010000011">
    <property type="protein sequence ID" value="MDH8679327.1"/>
    <property type="molecule type" value="Genomic_DNA"/>
</dbReference>
<evidence type="ECO:0000313" key="2">
    <source>
        <dbReference type="EMBL" id="MDH8679327.1"/>
    </source>
</evidence>
<accession>A0ABT6NFW6</accession>